<evidence type="ECO:0000259" key="2">
    <source>
        <dbReference type="Pfam" id="PF00004"/>
    </source>
</evidence>
<dbReference type="InterPro" id="IPR027417">
    <property type="entry name" value="P-loop_NTPase"/>
</dbReference>
<name>A0A830CPR8_9LAMI</name>
<keyword evidence="4" id="KW-1185">Reference proteome</keyword>
<dbReference type="OrthoDB" id="2016434at2759"/>
<proteinExistence type="predicted"/>
<dbReference type="Gene3D" id="3.40.50.300">
    <property type="entry name" value="P-loop containing nucleotide triphosphate hydrolases"/>
    <property type="match status" value="1"/>
</dbReference>
<dbReference type="PANTHER" id="PTHR23076:SF58">
    <property type="entry name" value="INACTIVE ATP-DEPENDENT ZINC METALLOPROTEASE FTSHI 5, CHLOROPLASTIC-RELATED"/>
    <property type="match status" value="1"/>
</dbReference>
<feature type="domain" description="ATPase AAA-type core" evidence="2">
    <location>
        <begin position="406"/>
        <end position="483"/>
    </location>
</feature>
<protein>
    <submittedName>
        <fullName evidence="3">Extra-large guanine nucleotide-binding protein 1</fullName>
    </submittedName>
</protein>
<dbReference type="Gene3D" id="1.25.40.120">
    <property type="entry name" value="Protein prenylyltransferase"/>
    <property type="match status" value="1"/>
</dbReference>
<dbReference type="SUPFAM" id="SSF48439">
    <property type="entry name" value="Protein prenylyltransferase"/>
    <property type="match status" value="1"/>
</dbReference>
<gene>
    <name evidence="3" type="ORF">PHJA_002095900</name>
</gene>
<dbReference type="InterPro" id="IPR002088">
    <property type="entry name" value="Prenyl_trans_a"/>
</dbReference>
<reference evidence="3" key="1">
    <citation type="submission" date="2020-07" db="EMBL/GenBank/DDBJ databases">
        <title>Ethylene signaling mediates host invasion by parasitic plants.</title>
        <authorList>
            <person name="Yoshida S."/>
        </authorList>
    </citation>
    <scope>NUCLEOTIDE SEQUENCE</scope>
    <source>
        <strain evidence="3">Okayama</strain>
    </source>
</reference>
<dbReference type="SUPFAM" id="SSF52540">
    <property type="entry name" value="P-loop containing nucleoside triphosphate hydrolases"/>
    <property type="match status" value="1"/>
</dbReference>
<feature type="region of interest" description="Disordered" evidence="1">
    <location>
        <begin position="19"/>
        <end position="48"/>
    </location>
</feature>
<dbReference type="GO" id="GO:0006508">
    <property type="term" value="P:proteolysis"/>
    <property type="evidence" value="ECO:0007669"/>
    <property type="project" value="TreeGrafter"/>
</dbReference>
<dbReference type="GO" id="GO:0008318">
    <property type="term" value="F:protein prenyltransferase activity"/>
    <property type="evidence" value="ECO:0007669"/>
    <property type="project" value="InterPro"/>
</dbReference>
<dbReference type="Gene3D" id="1.10.8.60">
    <property type="match status" value="1"/>
</dbReference>
<dbReference type="PROSITE" id="PS51147">
    <property type="entry name" value="PFTA"/>
    <property type="match status" value="1"/>
</dbReference>
<organism evidence="3 4">
    <name type="scientific">Phtheirospermum japonicum</name>
    <dbReference type="NCBI Taxonomy" id="374723"/>
    <lineage>
        <taxon>Eukaryota</taxon>
        <taxon>Viridiplantae</taxon>
        <taxon>Streptophyta</taxon>
        <taxon>Embryophyta</taxon>
        <taxon>Tracheophyta</taxon>
        <taxon>Spermatophyta</taxon>
        <taxon>Magnoliopsida</taxon>
        <taxon>eudicotyledons</taxon>
        <taxon>Gunneridae</taxon>
        <taxon>Pentapetalae</taxon>
        <taxon>asterids</taxon>
        <taxon>lamiids</taxon>
        <taxon>Lamiales</taxon>
        <taxon>Orobanchaceae</taxon>
        <taxon>Orobanchaceae incertae sedis</taxon>
        <taxon>Phtheirospermum</taxon>
    </lineage>
</organism>
<evidence type="ECO:0000256" key="1">
    <source>
        <dbReference type="SAM" id="MobiDB-lite"/>
    </source>
</evidence>
<evidence type="ECO:0000313" key="4">
    <source>
        <dbReference type="Proteomes" id="UP000653305"/>
    </source>
</evidence>
<dbReference type="Pfam" id="PF01239">
    <property type="entry name" value="PPTA"/>
    <property type="match status" value="2"/>
</dbReference>
<evidence type="ECO:0000313" key="3">
    <source>
        <dbReference type="EMBL" id="GFP99518.1"/>
    </source>
</evidence>
<comment type="caution">
    <text evidence="3">The sequence shown here is derived from an EMBL/GenBank/DDBJ whole genome shotgun (WGS) entry which is preliminary data.</text>
</comment>
<dbReference type="AlphaFoldDB" id="A0A830CPR8"/>
<accession>A0A830CPR8</accession>
<dbReference type="InterPro" id="IPR003959">
    <property type="entry name" value="ATPase_AAA_core"/>
</dbReference>
<dbReference type="Proteomes" id="UP000653305">
    <property type="component" value="Unassembled WGS sequence"/>
</dbReference>
<dbReference type="EMBL" id="BMAC01000577">
    <property type="protein sequence ID" value="GFP99518.1"/>
    <property type="molecule type" value="Genomic_DNA"/>
</dbReference>
<feature type="compositionally biased region" description="Polar residues" evidence="1">
    <location>
        <begin position="19"/>
        <end position="40"/>
    </location>
</feature>
<dbReference type="GO" id="GO:0016887">
    <property type="term" value="F:ATP hydrolysis activity"/>
    <property type="evidence" value="ECO:0007669"/>
    <property type="project" value="InterPro"/>
</dbReference>
<dbReference type="GO" id="GO:0005524">
    <property type="term" value="F:ATP binding"/>
    <property type="evidence" value="ECO:0007669"/>
    <property type="project" value="InterPro"/>
</dbReference>
<dbReference type="GO" id="GO:0009535">
    <property type="term" value="C:chloroplast thylakoid membrane"/>
    <property type="evidence" value="ECO:0007669"/>
    <property type="project" value="TreeGrafter"/>
</dbReference>
<dbReference type="PANTHER" id="PTHR23076">
    <property type="entry name" value="METALLOPROTEASE M41 FTSH"/>
    <property type="match status" value="1"/>
</dbReference>
<dbReference type="GO" id="GO:0004176">
    <property type="term" value="F:ATP-dependent peptidase activity"/>
    <property type="evidence" value="ECO:0007669"/>
    <property type="project" value="TreeGrafter"/>
</dbReference>
<sequence length="634" mass="72005">MKKPPDLYRISKITAQTVGASTVHQSTRARLHASTGSASTDEPRIDASEPLRQRCVNSASVDAGVASTVRRRCVSRRTCMASARRSSRFPQPVTMDNPLCCEISPESQGRLNTILDCFITSLCQEHEAFNEVLSSNSESHLGWRNQLYERLCQSYLLKRKGHVIAEDDTLEDLKWDLRQLVVKNIGTSAVVSAELDYTMGIIKEDAYNRHAWSHRQWVLQTLIRDWVDEDGTEIEFCRKILDKDSCNSYAWDQRCFVVTRWLPIIEAATRGDELMETGDDVFEKFGEHELSMENLISMEIDYAIKVIGTEPENQFPWCHINVVCSVYPTSCGSGPKVRDAILRVLQGARDCVLGLDAVGEGIMGGRVAASLINARGVMNALNMLRDIYNYRGGVYDIKGDEEEKYRDAPVIIFVEDFDLFAGVRGKFIHTKKQDHESFINQLLVELDGFEKQDGVVLMATTRNLKQIDEALQRPGRMDRIFHLQQPTQAEREKILRMAAKETMDEDLIDFVDWQKLARVQCAGNPHFWVNKDGSYQEEGQKNTKGYIWEKDGTKLLCAILSLRVPSKSSQPCGEQATSMNSRSLPDYLEQRAIQKLLLIGYNGSETSTIFKQARVIYKDAPFSVDEREHIKLFE</sequence>
<dbReference type="Pfam" id="PF00004">
    <property type="entry name" value="AAA"/>
    <property type="match status" value="1"/>
</dbReference>